<comment type="caution">
    <text evidence="2">The sequence shown here is derived from an EMBL/GenBank/DDBJ whole genome shotgun (WGS) entry which is preliminary data.</text>
</comment>
<proteinExistence type="predicted"/>
<dbReference type="EMBL" id="AEYI02002496">
    <property type="protein sequence ID" value="KFG28053.1"/>
    <property type="molecule type" value="Genomic_DNA"/>
</dbReference>
<protein>
    <submittedName>
        <fullName evidence="2">Uncharacterized protein</fullName>
    </submittedName>
</protein>
<sequence length="237" mass="26882">MPRILNYRKQMFSKKRQQKLPILRSARGDFVLGVAAGAGRHASRHLHVDPQHFRDFGNKNGKNVCVSSPKTLRHPVGACPHGKRRSVFLSLPFPEYKGPCSLKGKSYEITDCLAAEEPRQKTGSAGVTQPGGKSSREKPSRQKDRGANSSFRLVGFSAWKVLPSTTTLKPWKHHRSWIRRGFPGEACENDRQLHHTRAAVDLRKKWVRFLPGLFSDAFGRNRFSPWTGFRNRTGSRR</sequence>
<gene>
    <name evidence="2" type="ORF">TGP89_321685</name>
</gene>
<feature type="compositionally biased region" description="Basic and acidic residues" evidence="1">
    <location>
        <begin position="134"/>
        <end position="146"/>
    </location>
</feature>
<evidence type="ECO:0000313" key="2">
    <source>
        <dbReference type="EMBL" id="KFG28053.1"/>
    </source>
</evidence>
<accession>A0A086J7D5</accession>
<evidence type="ECO:0000313" key="3">
    <source>
        <dbReference type="Proteomes" id="UP000028828"/>
    </source>
</evidence>
<organism evidence="2 3">
    <name type="scientific">Toxoplasma gondii p89</name>
    <dbReference type="NCBI Taxonomy" id="943119"/>
    <lineage>
        <taxon>Eukaryota</taxon>
        <taxon>Sar</taxon>
        <taxon>Alveolata</taxon>
        <taxon>Apicomplexa</taxon>
        <taxon>Conoidasida</taxon>
        <taxon>Coccidia</taxon>
        <taxon>Eucoccidiorida</taxon>
        <taxon>Eimeriorina</taxon>
        <taxon>Sarcocystidae</taxon>
        <taxon>Toxoplasma</taxon>
    </lineage>
</organism>
<dbReference type="Proteomes" id="UP000028828">
    <property type="component" value="Unassembled WGS sequence"/>
</dbReference>
<name>A0A086J7D5_TOXGO</name>
<dbReference type="AlphaFoldDB" id="A0A086J7D5"/>
<dbReference type="VEuPathDB" id="ToxoDB:TGP89_321685"/>
<reference evidence="2 3" key="1">
    <citation type="submission" date="2014-03" db="EMBL/GenBank/DDBJ databases">
        <authorList>
            <person name="Sibley D."/>
            <person name="Venepally P."/>
            <person name="Karamycheva S."/>
            <person name="Hadjithomas M."/>
            <person name="Khan A."/>
            <person name="Brunk B."/>
            <person name="Roos D."/>
            <person name="Caler E."/>
            <person name="Lorenzi H."/>
        </authorList>
    </citation>
    <scope>NUCLEOTIDE SEQUENCE [LARGE SCALE GENOMIC DNA]</scope>
    <source>
        <strain evidence="3">p89</strain>
    </source>
</reference>
<evidence type="ECO:0000256" key="1">
    <source>
        <dbReference type="SAM" id="MobiDB-lite"/>
    </source>
</evidence>
<feature type="region of interest" description="Disordered" evidence="1">
    <location>
        <begin position="118"/>
        <end position="147"/>
    </location>
</feature>